<evidence type="ECO:0000256" key="5">
    <source>
        <dbReference type="ARBA" id="ARBA00023136"/>
    </source>
</evidence>
<name>A0A2T7BNB1_9BACT</name>
<dbReference type="InterPro" id="IPR003834">
    <property type="entry name" value="Cyt_c_assmbl_TM_dom"/>
</dbReference>
<gene>
    <name evidence="9" type="ORF">DCC81_06800</name>
</gene>
<dbReference type="EMBL" id="QCYK01000001">
    <property type="protein sequence ID" value="PUZ29167.1"/>
    <property type="molecule type" value="Genomic_DNA"/>
</dbReference>
<dbReference type="Proteomes" id="UP000244450">
    <property type="component" value="Unassembled WGS sequence"/>
</dbReference>
<accession>A0A2T7BNB1</accession>
<keyword evidence="10" id="KW-1185">Reference proteome</keyword>
<proteinExistence type="predicted"/>
<feature type="transmembrane region" description="Helical" evidence="6">
    <location>
        <begin position="280"/>
        <end position="301"/>
    </location>
</feature>
<dbReference type="RefSeq" id="WP_108685806.1">
    <property type="nucleotide sequence ID" value="NZ_QCYK01000001.1"/>
</dbReference>
<feature type="transmembrane region" description="Helical" evidence="6">
    <location>
        <begin position="244"/>
        <end position="265"/>
    </location>
</feature>
<feature type="domain" description="Cytochrome C biogenesis protein transmembrane" evidence="8">
    <location>
        <begin position="200"/>
        <end position="416"/>
    </location>
</feature>
<evidence type="ECO:0000313" key="9">
    <source>
        <dbReference type="EMBL" id="PUZ29167.1"/>
    </source>
</evidence>
<keyword evidence="3" id="KW-0201">Cytochrome c-type biogenesis</keyword>
<keyword evidence="7" id="KW-0732">Signal</keyword>
<keyword evidence="5 6" id="KW-0472">Membrane</keyword>
<dbReference type="InterPro" id="IPR036249">
    <property type="entry name" value="Thioredoxin-like_sf"/>
</dbReference>
<dbReference type="Pfam" id="PF13899">
    <property type="entry name" value="Thioredoxin_7"/>
    <property type="match status" value="1"/>
</dbReference>
<evidence type="ECO:0000256" key="3">
    <source>
        <dbReference type="ARBA" id="ARBA00022748"/>
    </source>
</evidence>
<dbReference type="GO" id="GO:0017004">
    <property type="term" value="P:cytochrome complex assembly"/>
    <property type="evidence" value="ECO:0007669"/>
    <property type="project" value="UniProtKB-KW"/>
</dbReference>
<dbReference type="PANTHER" id="PTHR32234">
    <property type="entry name" value="THIOL:DISULFIDE INTERCHANGE PROTEIN DSBD"/>
    <property type="match status" value="1"/>
</dbReference>
<evidence type="ECO:0000313" key="10">
    <source>
        <dbReference type="Proteomes" id="UP000244450"/>
    </source>
</evidence>
<dbReference type="GO" id="GO:0045454">
    <property type="term" value="P:cell redox homeostasis"/>
    <property type="evidence" value="ECO:0007669"/>
    <property type="project" value="TreeGrafter"/>
</dbReference>
<dbReference type="Pfam" id="PF02683">
    <property type="entry name" value="DsbD_TM"/>
    <property type="match status" value="1"/>
</dbReference>
<comment type="caution">
    <text evidence="9">The sequence shown here is derived from an EMBL/GenBank/DDBJ whole genome shotgun (WGS) entry which is preliminary data.</text>
</comment>
<comment type="subcellular location">
    <subcellularLocation>
        <location evidence="1">Membrane</location>
        <topology evidence="1">Multi-pass membrane protein</topology>
    </subcellularLocation>
</comment>
<evidence type="ECO:0000259" key="8">
    <source>
        <dbReference type="Pfam" id="PF02683"/>
    </source>
</evidence>
<feature type="transmembrane region" description="Helical" evidence="6">
    <location>
        <begin position="199"/>
        <end position="223"/>
    </location>
</feature>
<evidence type="ECO:0000256" key="7">
    <source>
        <dbReference type="SAM" id="SignalP"/>
    </source>
</evidence>
<dbReference type="Gene3D" id="3.40.30.10">
    <property type="entry name" value="Glutaredoxin"/>
    <property type="match status" value="1"/>
</dbReference>
<reference evidence="9 10" key="1">
    <citation type="submission" date="2018-04" db="EMBL/GenBank/DDBJ databases">
        <title>Chitinophaga fuyangensis sp. nov., isolated from soil in a chemical factory.</title>
        <authorList>
            <person name="Chen K."/>
        </authorList>
    </citation>
    <scope>NUCLEOTIDE SEQUENCE [LARGE SCALE GENOMIC DNA]</scope>
    <source>
        <strain evidence="9 10">LY-1</strain>
    </source>
</reference>
<dbReference type="AlphaFoldDB" id="A0A2T7BNB1"/>
<keyword evidence="2 6" id="KW-0812">Transmembrane</keyword>
<dbReference type="GO" id="GO:0016020">
    <property type="term" value="C:membrane"/>
    <property type="evidence" value="ECO:0007669"/>
    <property type="project" value="UniProtKB-SubCell"/>
</dbReference>
<feature type="transmembrane region" description="Helical" evidence="6">
    <location>
        <begin position="432"/>
        <end position="451"/>
    </location>
</feature>
<dbReference type="SUPFAM" id="SSF52833">
    <property type="entry name" value="Thioredoxin-like"/>
    <property type="match status" value="1"/>
</dbReference>
<feature type="transmembrane region" description="Helical" evidence="6">
    <location>
        <begin position="361"/>
        <end position="382"/>
    </location>
</feature>
<evidence type="ECO:0000256" key="1">
    <source>
        <dbReference type="ARBA" id="ARBA00004141"/>
    </source>
</evidence>
<evidence type="ECO:0000256" key="2">
    <source>
        <dbReference type="ARBA" id="ARBA00022692"/>
    </source>
</evidence>
<dbReference type="PANTHER" id="PTHR32234:SF0">
    <property type="entry name" value="THIOL:DISULFIDE INTERCHANGE PROTEIN DSBD"/>
    <property type="match status" value="1"/>
</dbReference>
<dbReference type="GO" id="GO:0015035">
    <property type="term" value="F:protein-disulfide reductase activity"/>
    <property type="evidence" value="ECO:0007669"/>
    <property type="project" value="TreeGrafter"/>
</dbReference>
<dbReference type="OrthoDB" id="9811036at2"/>
<evidence type="ECO:0000256" key="6">
    <source>
        <dbReference type="SAM" id="Phobius"/>
    </source>
</evidence>
<sequence length="661" mass="72291">MKYLYALLAWAMIAALPARAQDSTAKAVHWTYSAEKKSEGVYLLHAKASIENGWILFSTTMPDDLPYTRITLDSATATVASISNITEQGKLEARKEKLLDANVKYFEHNVELVATLNVKGAPKNLKGVVSYMALKGEEITGPDDDAFKFVLDAQGNISTAAAGLQENAGNSQELKRTAIDINHPLSDVGGTGAEGKKSLWTIFLLGFAGGFIALLTPCVFPMIPLTVSFFTKKAESRGAGIFNASMYGFFIFLIYVLLSTPFYFIGSGNSEILNNISTNVYLNLFFFIIFVVFAISFFGYFEITLPSGLASKVDSKASVGGLVGTFFMALTLALVSFSCTGPILGTLLAGALSTDGGAVQLTMGMAGFGLALALPFSIFALFPNLLKSLPKSGGWLTSVKVVLGFIEVAMALKFLSNADLVMHWGLLKREVFFGIWIVICVLAALYMLGKVRFAHDAPLKKISATRWIFAVIFFAFAAYLAPGVTNTKAANRQLISGFPPPLSYSVYKENTGDVEPNVRNDYFKALALAKEQHKPLLIDFTGWACVNCRKMEENVWPNPLVKSIIKNDYILVSLYVDDRAQLPEEEQFLFTATDGSKKKIRTIGDKYATMQTVNFINNSQPFYVLISPDEQLLTKPVGYTPNAAEYAAWLKAGLEAYQKIK</sequence>
<organism evidence="9 10">
    <name type="scientific">Chitinophaga parva</name>
    <dbReference type="NCBI Taxonomy" id="2169414"/>
    <lineage>
        <taxon>Bacteria</taxon>
        <taxon>Pseudomonadati</taxon>
        <taxon>Bacteroidota</taxon>
        <taxon>Chitinophagia</taxon>
        <taxon>Chitinophagales</taxon>
        <taxon>Chitinophagaceae</taxon>
        <taxon>Chitinophaga</taxon>
    </lineage>
</organism>
<feature type="transmembrane region" description="Helical" evidence="6">
    <location>
        <begin position="463"/>
        <end position="481"/>
    </location>
</feature>
<feature type="transmembrane region" description="Helical" evidence="6">
    <location>
        <begin position="394"/>
        <end position="412"/>
    </location>
</feature>
<feature type="signal peptide" evidence="7">
    <location>
        <begin position="1"/>
        <end position="20"/>
    </location>
</feature>
<feature type="transmembrane region" description="Helical" evidence="6">
    <location>
        <begin position="322"/>
        <end position="349"/>
    </location>
</feature>
<evidence type="ECO:0000256" key="4">
    <source>
        <dbReference type="ARBA" id="ARBA00022989"/>
    </source>
</evidence>
<feature type="chain" id="PRO_5015589120" evidence="7">
    <location>
        <begin position="21"/>
        <end position="661"/>
    </location>
</feature>
<keyword evidence="4 6" id="KW-1133">Transmembrane helix</keyword>
<protein>
    <submittedName>
        <fullName evidence="9">Cytochrome C biogenesis protein</fullName>
    </submittedName>
</protein>